<evidence type="ECO:0000256" key="6">
    <source>
        <dbReference type="ARBA" id="ARBA00022932"/>
    </source>
</evidence>
<keyword evidence="6" id="KW-0239">DNA-directed DNA polymerase</keyword>
<feature type="domain" description="DNA polymerase III delta subunit C-terminal" evidence="8">
    <location>
        <begin position="208"/>
        <end position="300"/>
    </location>
</feature>
<evidence type="ECO:0000256" key="3">
    <source>
        <dbReference type="ARBA" id="ARBA00022679"/>
    </source>
</evidence>
<dbReference type="Proteomes" id="UP000663505">
    <property type="component" value="Chromosome"/>
</dbReference>
<dbReference type="KEGG" id="afx:JZ786_02425"/>
<comment type="catalytic activity">
    <reaction evidence="7">
        <text>DNA(n) + a 2'-deoxyribonucleoside 5'-triphosphate = DNA(n+1) + diphosphate</text>
        <dbReference type="Rhea" id="RHEA:22508"/>
        <dbReference type="Rhea" id="RHEA-COMP:17339"/>
        <dbReference type="Rhea" id="RHEA-COMP:17340"/>
        <dbReference type="ChEBI" id="CHEBI:33019"/>
        <dbReference type="ChEBI" id="CHEBI:61560"/>
        <dbReference type="ChEBI" id="CHEBI:173112"/>
        <dbReference type="EC" id="2.7.7.7"/>
    </reaction>
</comment>
<keyword evidence="4" id="KW-0548">Nucleotidyltransferase</keyword>
<reference evidence="9 10" key="1">
    <citation type="submission" date="2021-02" db="EMBL/GenBank/DDBJ databases">
        <title>Alicyclobacillus curvatus sp. nov. and Alicyclobacillus mengziensis sp. nov., two acidophilic bacteria isolated from acid mine drainage.</title>
        <authorList>
            <person name="Huang Y."/>
        </authorList>
    </citation>
    <scope>NUCLEOTIDE SEQUENCE [LARGE SCALE GENOMIC DNA]</scope>
    <source>
        <strain evidence="9 10">S30H14</strain>
    </source>
</reference>
<dbReference type="InterPro" id="IPR050238">
    <property type="entry name" value="DNA_Rep/Repair_Clamp_Loader"/>
</dbReference>
<evidence type="ECO:0000313" key="9">
    <source>
        <dbReference type="EMBL" id="QSO47913.1"/>
    </source>
</evidence>
<evidence type="ECO:0000313" key="10">
    <source>
        <dbReference type="Proteomes" id="UP000663505"/>
    </source>
</evidence>
<dbReference type="EMBL" id="CP071182">
    <property type="protein sequence ID" value="QSO47913.1"/>
    <property type="molecule type" value="Genomic_DNA"/>
</dbReference>
<dbReference type="EC" id="2.7.7.7" evidence="1"/>
<dbReference type="GO" id="GO:0003677">
    <property type="term" value="F:DNA binding"/>
    <property type="evidence" value="ECO:0007669"/>
    <property type="project" value="InterPro"/>
</dbReference>
<dbReference type="PANTHER" id="PTHR11669">
    <property type="entry name" value="REPLICATION FACTOR C / DNA POLYMERASE III GAMMA-TAU SUBUNIT"/>
    <property type="match status" value="1"/>
</dbReference>
<evidence type="ECO:0000256" key="4">
    <source>
        <dbReference type="ARBA" id="ARBA00022695"/>
    </source>
</evidence>
<proteinExistence type="predicted"/>
<keyword evidence="3" id="KW-0808">Transferase</keyword>
<dbReference type="PANTHER" id="PTHR11669:SF8">
    <property type="entry name" value="DNA POLYMERASE III SUBUNIT DELTA"/>
    <property type="match status" value="1"/>
</dbReference>
<evidence type="ECO:0000256" key="7">
    <source>
        <dbReference type="ARBA" id="ARBA00049244"/>
    </source>
</evidence>
<dbReference type="Gene3D" id="3.40.50.300">
    <property type="entry name" value="P-loop containing nucleotide triphosphate hydrolases"/>
    <property type="match status" value="1"/>
</dbReference>
<dbReference type="InterPro" id="IPR015199">
    <property type="entry name" value="DNA_pol_III_delta_C"/>
</dbReference>
<dbReference type="GO" id="GO:0003887">
    <property type="term" value="F:DNA-directed DNA polymerase activity"/>
    <property type="evidence" value="ECO:0007669"/>
    <property type="project" value="UniProtKB-KW"/>
</dbReference>
<accession>A0A9X7Z850</accession>
<dbReference type="Pfam" id="PF09115">
    <property type="entry name" value="DNApol3-delta_C"/>
    <property type="match status" value="1"/>
</dbReference>
<dbReference type="Pfam" id="PF13177">
    <property type="entry name" value="DNA_pol3_delta2"/>
    <property type="match status" value="1"/>
</dbReference>
<evidence type="ECO:0000259" key="8">
    <source>
        <dbReference type="Pfam" id="PF09115"/>
    </source>
</evidence>
<dbReference type="GO" id="GO:0006261">
    <property type="term" value="P:DNA-templated DNA replication"/>
    <property type="evidence" value="ECO:0007669"/>
    <property type="project" value="TreeGrafter"/>
</dbReference>
<protein>
    <recommendedName>
        <fullName evidence="2">DNA polymerase III subunit delta'</fullName>
        <ecNumber evidence="1">2.7.7.7</ecNumber>
    </recommendedName>
</protein>
<evidence type="ECO:0000256" key="5">
    <source>
        <dbReference type="ARBA" id="ARBA00022705"/>
    </source>
</evidence>
<gene>
    <name evidence="9" type="ORF">JZ786_02425</name>
</gene>
<evidence type="ECO:0000256" key="1">
    <source>
        <dbReference type="ARBA" id="ARBA00012417"/>
    </source>
</evidence>
<dbReference type="RefSeq" id="WP_206657258.1">
    <property type="nucleotide sequence ID" value="NZ_CP071182.1"/>
</dbReference>
<dbReference type="AlphaFoldDB" id="A0A9X7Z850"/>
<evidence type="ECO:0000256" key="2">
    <source>
        <dbReference type="ARBA" id="ARBA00014363"/>
    </source>
</evidence>
<keyword evidence="10" id="KW-1185">Reference proteome</keyword>
<sequence>MTAQSFLPFSQWPLQTPVLRALFQELETGRVPHAIMFVGSKAVTRMFAEFFAKTLLCTGQGAPCNACPSCHQMDALNHPDFISVTGEDGGSVKAAQIETAQSRLKLRGHGQGRTVYMIEGMDKLTPVAANRLLKTLEEPPSSTIALLTAENDGRVLSTIRSRAFLYRLGTGEVAWDDPLPDSLTGSSNEQNLSFAGLLKPVIQWNQHVFQKRQGVLSLAAELVKETESYELADVFHVLIVWLRDLMHYRLGEYESLVSQEFIQEIKAQAETVEISQVLRVIEIVMETKRRALSHVGARLNVEQMCIRIREVI</sequence>
<dbReference type="GO" id="GO:0009360">
    <property type="term" value="C:DNA polymerase III complex"/>
    <property type="evidence" value="ECO:0007669"/>
    <property type="project" value="InterPro"/>
</dbReference>
<organism evidence="9 10">
    <name type="scientific">Alicyclobacillus mengziensis</name>
    <dbReference type="NCBI Taxonomy" id="2931921"/>
    <lineage>
        <taxon>Bacteria</taxon>
        <taxon>Bacillati</taxon>
        <taxon>Bacillota</taxon>
        <taxon>Bacilli</taxon>
        <taxon>Bacillales</taxon>
        <taxon>Alicyclobacillaceae</taxon>
        <taxon>Alicyclobacillus</taxon>
    </lineage>
</organism>
<name>A0A9X7Z850_9BACL</name>
<dbReference type="SUPFAM" id="SSF52540">
    <property type="entry name" value="P-loop containing nucleoside triphosphate hydrolases"/>
    <property type="match status" value="1"/>
</dbReference>
<dbReference type="InterPro" id="IPR027417">
    <property type="entry name" value="P-loop_NTPase"/>
</dbReference>
<keyword evidence="5" id="KW-0235">DNA replication</keyword>